<name>A0AAV4AQL3_9GAST</name>
<evidence type="ECO:0000313" key="2">
    <source>
        <dbReference type="Proteomes" id="UP000735302"/>
    </source>
</evidence>
<evidence type="ECO:0000313" key="1">
    <source>
        <dbReference type="EMBL" id="GFO10446.1"/>
    </source>
</evidence>
<dbReference type="Proteomes" id="UP000735302">
    <property type="component" value="Unassembled WGS sequence"/>
</dbReference>
<dbReference type="AlphaFoldDB" id="A0AAV4AQL3"/>
<dbReference type="EMBL" id="BLXT01004176">
    <property type="protein sequence ID" value="GFO10446.1"/>
    <property type="molecule type" value="Genomic_DNA"/>
</dbReference>
<keyword evidence="2" id="KW-1185">Reference proteome</keyword>
<protein>
    <submittedName>
        <fullName evidence="1">Uncharacterized protein</fullName>
    </submittedName>
</protein>
<organism evidence="1 2">
    <name type="scientific">Plakobranchus ocellatus</name>
    <dbReference type="NCBI Taxonomy" id="259542"/>
    <lineage>
        <taxon>Eukaryota</taxon>
        <taxon>Metazoa</taxon>
        <taxon>Spiralia</taxon>
        <taxon>Lophotrochozoa</taxon>
        <taxon>Mollusca</taxon>
        <taxon>Gastropoda</taxon>
        <taxon>Heterobranchia</taxon>
        <taxon>Euthyneura</taxon>
        <taxon>Panpulmonata</taxon>
        <taxon>Sacoglossa</taxon>
        <taxon>Placobranchoidea</taxon>
        <taxon>Plakobranchidae</taxon>
        <taxon>Plakobranchus</taxon>
    </lineage>
</organism>
<comment type="caution">
    <text evidence="1">The sequence shown here is derived from an EMBL/GenBank/DDBJ whole genome shotgun (WGS) entry which is preliminary data.</text>
</comment>
<accession>A0AAV4AQL3</accession>
<proteinExistence type="predicted"/>
<gene>
    <name evidence="1" type="ORF">PoB_003695100</name>
</gene>
<reference evidence="1 2" key="1">
    <citation type="journal article" date="2021" name="Elife">
        <title>Chloroplast acquisition without the gene transfer in kleptoplastic sea slugs, Plakobranchus ocellatus.</title>
        <authorList>
            <person name="Maeda T."/>
            <person name="Takahashi S."/>
            <person name="Yoshida T."/>
            <person name="Shimamura S."/>
            <person name="Takaki Y."/>
            <person name="Nagai Y."/>
            <person name="Toyoda A."/>
            <person name="Suzuki Y."/>
            <person name="Arimoto A."/>
            <person name="Ishii H."/>
            <person name="Satoh N."/>
            <person name="Nishiyama T."/>
            <person name="Hasebe M."/>
            <person name="Maruyama T."/>
            <person name="Minagawa J."/>
            <person name="Obokata J."/>
            <person name="Shigenobu S."/>
        </authorList>
    </citation>
    <scope>NUCLEOTIDE SEQUENCE [LARGE SCALE GENOMIC DNA]</scope>
</reference>
<sequence>MGWVRQKSPTASGYPGLAGLGLLKQPYSFWVSGAGWAGSPKTALQFLGLRGWLGWPGLGHILALRSM</sequence>